<dbReference type="Proteomes" id="UP001165740">
    <property type="component" value="Chromosome 12"/>
</dbReference>
<gene>
    <name evidence="11" type="primary">LOC106064613</name>
</gene>
<dbReference type="PANTHER" id="PTHR13316">
    <property type="entry name" value="ZINC FINGER, CCHC DOMAIN CONTAINING 8"/>
    <property type="match status" value="1"/>
</dbReference>
<accession>A0A9W2YFF0</accession>
<dbReference type="InterPro" id="IPR052115">
    <property type="entry name" value="NEXT_complex_subunit_ZCCHC8"/>
</dbReference>
<name>A0A9W2YFF0_BIOGL</name>
<keyword evidence="4 7" id="KW-0863">Zinc-finger</keyword>
<evidence type="ECO:0000256" key="3">
    <source>
        <dbReference type="ARBA" id="ARBA00022723"/>
    </source>
</evidence>
<reference evidence="11" key="1">
    <citation type="submission" date="2025-08" db="UniProtKB">
        <authorList>
            <consortium name="RefSeq"/>
        </authorList>
    </citation>
    <scope>IDENTIFICATION</scope>
</reference>
<keyword evidence="5" id="KW-0862">Zinc</keyword>
<evidence type="ECO:0000256" key="4">
    <source>
        <dbReference type="ARBA" id="ARBA00022771"/>
    </source>
</evidence>
<evidence type="ECO:0000313" key="11">
    <source>
        <dbReference type="RefSeq" id="XP_055861462.1"/>
    </source>
</evidence>
<feature type="domain" description="CCHC-type" evidence="9">
    <location>
        <begin position="412"/>
        <end position="427"/>
    </location>
</feature>
<organism evidence="10 11">
    <name type="scientific">Biomphalaria glabrata</name>
    <name type="common">Bloodfluke planorb</name>
    <name type="synonym">Freshwater snail</name>
    <dbReference type="NCBI Taxonomy" id="6526"/>
    <lineage>
        <taxon>Eukaryota</taxon>
        <taxon>Metazoa</taxon>
        <taxon>Spiralia</taxon>
        <taxon>Lophotrochozoa</taxon>
        <taxon>Mollusca</taxon>
        <taxon>Gastropoda</taxon>
        <taxon>Heterobranchia</taxon>
        <taxon>Euthyneura</taxon>
        <taxon>Panpulmonata</taxon>
        <taxon>Hygrophila</taxon>
        <taxon>Lymnaeoidea</taxon>
        <taxon>Planorbidae</taxon>
        <taxon>Biomphalaria</taxon>
    </lineage>
</organism>
<feature type="region of interest" description="Disordered" evidence="8">
    <location>
        <begin position="592"/>
        <end position="661"/>
    </location>
</feature>
<dbReference type="GeneID" id="106064613"/>
<dbReference type="InterPro" id="IPR001878">
    <property type="entry name" value="Znf_CCHC"/>
</dbReference>
<dbReference type="PROSITE" id="PS50158">
    <property type="entry name" value="ZF_CCHC"/>
    <property type="match status" value="1"/>
</dbReference>
<dbReference type="GO" id="GO:0003723">
    <property type="term" value="F:RNA binding"/>
    <property type="evidence" value="ECO:0007669"/>
    <property type="project" value="TreeGrafter"/>
</dbReference>
<dbReference type="AlphaFoldDB" id="A0A9W2YFF0"/>
<evidence type="ECO:0000259" key="9">
    <source>
        <dbReference type="PROSITE" id="PS50158"/>
    </source>
</evidence>
<feature type="compositionally biased region" description="Acidic residues" evidence="8">
    <location>
        <begin position="42"/>
        <end position="55"/>
    </location>
</feature>
<evidence type="ECO:0000256" key="6">
    <source>
        <dbReference type="ARBA" id="ARBA00023242"/>
    </source>
</evidence>
<evidence type="ECO:0000256" key="5">
    <source>
        <dbReference type="ARBA" id="ARBA00022833"/>
    </source>
</evidence>
<dbReference type="OrthoDB" id="8026949at2759"/>
<dbReference type="PANTHER" id="PTHR13316:SF0">
    <property type="entry name" value="ZINC FINGER CCHC DOMAIN-CONTAINING PROTEIN 8"/>
    <property type="match status" value="1"/>
</dbReference>
<proteinExistence type="inferred from homology"/>
<dbReference type="GO" id="GO:0008270">
    <property type="term" value="F:zinc ion binding"/>
    <property type="evidence" value="ECO:0007669"/>
    <property type="project" value="UniProtKB-KW"/>
</dbReference>
<sequence>MADVFGDLDLFSEFDKDREAKSSYIHYEEDSVKSRIVFEHYESEEESESEDEFVEPIDTNCSSSAHADADAENEKEKEQPSIAEAQEQSEAPMVLETPTEAQTELTTVEGLSSDKIAYEQNYTKEDVGSDMTQMAMNSMTMNTMNMGMGLGDGNEHVNMAMTTDMTMVTDMSLTDETKMEYYMDQGYEGMIMDETYGYGYGMYNGYEYKKPEVEIKLSPEDEAKAAWLNEQLHAEAAEEAKKQDISVQQLIYDRNKFRRYAKILDSTRYVPDDDSPAVQLLFHNNNFARKYRQQIEQFIKGLLWEEFHLMSQDSSSDVLIKPGHPSCIDINDNLEPESRTEKMRQRHGIIGNSQFHKQFLIDFLGWPYSEAEPTRCNVNWEIPLYMQVFNEVYADPSNKMKKTGPKRPKQVCWNCGEENHTLVDCKQPKVQAQIAMNRKDFMSQQQQNEPKFTGPSRYHLDPELSSKFTKFKPGMISDSLREALGLADHQLPQHIYKMRLFGYPPGWLAEARQVESGVSIFDKNGQVTLITGECLEDGELDEDKNQEKMEYDVNKIIEYPGFTVAIPAGFEDEYATYQMPPIQQHQLKETLLAQSNTEKTSSRKRKREKEEDKEDAIKKLKNDYGGVEEEDGESKSESESAGEQMSSSDIPVTPKPMFRSSSTISLSKDFGTPILVREKIHLPDAAKFGKNIEEHIPFENLPNSTGIFDKMKDLLEVVRKKIKK</sequence>
<evidence type="ECO:0000256" key="2">
    <source>
        <dbReference type="ARBA" id="ARBA00007497"/>
    </source>
</evidence>
<evidence type="ECO:0000256" key="1">
    <source>
        <dbReference type="ARBA" id="ARBA00004642"/>
    </source>
</evidence>
<dbReference type="GO" id="GO:0071013">
    <property type="term" value="C:catalytic step 2 spliceosome"/>
    <property type="evidence" value="ECO:0007669"/>
    <property type="project" value="TreeGrafter"/>
</dbReference>
<evidence type="ECO:0000256" key="7">
    <source>
        <dbReference type="PROSITE-ProRule" id="PRU00047"/>
    </source>
</evidence>
<dbReference type="OMA" id="DAEVPHG"/>
<feature type="compositionally biased region" description="Basic and acidic residues" evidence="8">
    <location>
        <begin position="67"/>
        <end position="79"/>
    </location>
</feature>
<dbReference type="SMART" id="SM00343">
    <property type="entry name" value="ZnF_C2HC"/>
    <property type="match status" value="1"/>
</dbReference>
<keyword evidence="10" id="KW-1185">Reference proteome</keyword>
<evidence type="ECO:0000256" key="8">
    <source>
        <dbReference type="SAM" id="MobiDB-lite"/>
    </source>
</evidence>
<dbReference type="SMART" id="SM00581">
    <property type="entry name" value="PSP"/>
    <property type="match status" value="1"/>
</dbReference>
<comment type="subcellular location">
    <subcellularLocation>
        <location evidence="1">Nucleus</location>
        <location evidence="1">Nucleoplasm</location>
    </subcellularLocation>
</comment>
<comment type="similarity">
    <text evidence="2">Belongs to the ZCCHC8 family.</text>
</comment>
<keyword evidence="6" id="KW-0539">Nucleus</keyword>
<evidence type="ECO:0000313" key="10">
    <source>
        <dbReference type="Proteomes" id="UP001165740"/>
    </source>
</evidence>
<dbReference type="RefSeq" id="XP_055861462.1">
    <property type="nucleotide sequence ID" value="XM_056005487.1"/>
</dbReference>
<keyword evidence="3" id="KW-0479">Metal-binding</keyword>
<feature type="region of interest" description="Disordered" evidence="8">
    <location>
        <begin position="40"/>
        <end position="95"/>
    </location>
</feature>
<dbReference type="GO" id="GO:0005654">
    <property type="term" value="C:nucleoplasm"/>
    <property type="evidence" value="ECO:0007669"/>
    <property type="project" value="UniProtKB-SubCell"/>
</dbReference>
<protein>
    <submittedName>
        <fullName evidence="11">Zinc finger CCHC domain-containing protein 8-like</fullName>
    </submittedName>
</protein>
<dbReference type="InterPro" id="IPR006568">
    <property type="entry name" value="PSP_pro-rich"/>
</dbReference>
<dbReference type="Pfam" id="PF04046">
    <property type="entry name" value="PSP"/>
    <property type="match status" value="1"/>
</dbReference>